<reference evidence="1 2" key="1">
    <citation type="submission" date="2022-03" db="EMBL/GenBank/DDBJ databases">
        <authorList>
            <person name="Jo J.-H."/>
            <person name="Im W.-T."/>
        </authorList>
    </citation>
    <scope>NUCLEOTIDE SEQUENCE [LARGE SCALE GENOMIC DNA]</scope>
    <source>
        <strain evidence="1 2">SM33</strain>
    </source>
</reference>
<proteinExistence type="predicted"/>
<protein>
    <submittedName>
        <fullName evidence="1">Uncharacterized protein</fullName>
    </submittedName>
</protein>
<evidence type="ECO:0000313" key="2">
    <source>
        <dbReference type="Proteomes" id="UP001203058"/>
    </source>
</evidence>
<organism evidence="1 2">
    <name type="scientific">Sphingomonas telluris</name>
    <dbReference type="NCBI Taxonomy" id="2907998"/>
    <lineage>
        <taxon>Bacteria</taxon>
        <taxon>Pseudomonadati</taxon>
        <taxon>Pseudomonadota</taxon>
        <taxon>Alphaproteobacteria</taxon>
        <taxon>Sphingomonadales</taxon>
        <taxon>Sphingomonadaceae</taxon>
        <taxon>Sphingomonas</taxon>
    </lineage>
</organism>
<dbReference type="RefSeq" id="WP_241448035.1">
    <property type="nucleotide sequence ID" value="NZ_JAKZHW010000002.1"/>
</dbReference>
<keyword evidence="2" id="KW-1185">Reference proteome</keyword>
<dbReference type="EMBL" id="JAKZHW010000002">
    <property type="protein sequence ID" value="MCH8617170.1"/>
    <property type="molecule type" value="Genomic_DNA"/>
</dbReference>
<comment type="caution">
    <text evidence="1">The sequence shown here is derived from an EMBL/GenBank/DDBJ whole genome shotgun (WGS) entry which is preliminary data.</text>
</comment>
<gene>
    <name evidence="1" type="ORF">LZ016_13815</name>
</gene>
<evidence type="ECO:0000313" key="1">
    <source>
        <dbReference type="EMBL" id="MCH8617170.1"/>
    </source>
</evidence>
<name>A0ABS9VQC2_9SPHN</name>
<sequence>MREATSASEATVKALLAQGNKPLGHVRLRSQDYVQAALFELADTISWSLGVPVVAVTAIMDTMPADFLPLLDDFEGWWTIAEAVAEQLGHSDHSYPVLLDRRH</sequence>
<accession>A0ABS9VQC2</accession>
<dbReference type="Proteomes" id="UP001203058">
    <property type="component" value="Unassembled WGS sequence"/>
</dbReference>